<dbReference type="InterPro" id="IPR036509">
    <property type="entry name" value="Met_Sox_Rdtase_MsrA_sf"/>
</dbReference>
<comment type="function">
    <text evidence="4">Has an important function as a repair enzyme for proteins that have been inactivated by oxidation. Catalyzes the reversible oxidation-reduction of methionine sulfoxide in proteins to methionine.</text>
</comment>
<dbReference type="SUPFAM" id="SSF55068">
    <property type="entry name" value="Peptide methionine sulfoxide reductase"/>
    <property type="match status" value="1"/>
</dbReference>
<dbReference type="STRING" id="426355.Mrad2831_1873"/>
<comment type="catalytic activity">
    <reaction evidence="2 4">
        <text>L-methionyl-[protein] + [thioredoxin]-disulfide + H2O = L-methionyl-(S)-S-oxide-[protein] + [thioredoxin]-dithiol</text>
        <dbReference type="Rhea" id="RHEA:14217"/>
        <dbReference type="Rhea" id="RHEA-COMP:10698"/>
        <dbReference type="Rhea" id="RHEA-COMP:10700"/>
        <dbReference type="Rhea" id="RHEA-COMP:12313"/>
        <dbReference type="Rhea" id="RHEA-COMP:12315"/>
        <dbReference type="ChEBI" id="CHEBI:15377"/>
        <dbReference type="ChEBI" id="CHEBI:16044"/>
        <dbReference type="ChEBI" id="CHEBI:29950"/>
        <dbReference type="ChEBI" id="CHEBI:44120"/>
        <dbReference type="ChEBI" id="CHEBI:50058"/>
        <dbReference type="EC" id="1.8.4.11"/>
    </reaction>
</comment>
<dbReference type="Gene3D" id="3.30.1060.10">
    <property type="entry name" value="Peptide methionine sulphoxide reductase MsrA"/>
    <property type="match status" value="1"/>
</dbReference>
<name>B1LSI7_METRJ</name>
<gene>
    <name evidence="4" type="primary">msrA</name>
    <name evidence="6" type="ordered locus">Mrad2831_1873</name>
</gene>
<dbReference type="InterPro" id="IPR002569">
    <property type="entry name" value="Met_Sox_Rdtase_MsrA_dom"/>
</dbReference>
<accession>B1LSI7</accession>
<dbReference type="GO" id="GO:0033744">
    <property type="term" value="F:L-methionine:thioredoxin-disulfide S-oxidoreductase activity"/>
    <property type="evidence" value="ECO:0007669"/>
    <property type="project" value="RHEA"/>
</dbReference>
<keyword evidence="1 4" id="KW-0560">Oxidoreductase</keyword>
<dbReference type="eggNOG" id="COG0225">
    <property type="taxonomic scope" value="Bacteria"/>
</dbReference>
<evidence type="ECO:0000256" key="2">
    <source>
        <dbReference type="ARBA" id="ARBA00047806"/>
    </source>
</evidence>
<evidence type="ECO:0000259" key="5">
    <source>
        <dbReference type="Pfam" id="PF01625"/>
    </source>
</evidence>
<evidence type="ECO:0000256" key="4">
    <source>
        <dbReference type="HAMAP-Rule" id="MF_01401"/>
    </source>
</evidence>
<dbReference type="HOGENOM" id="CLU_031040_10_0_5"/>
<dbReference type="NCBIfam" id="TIGR00401">
    <property type="entry name" value="msrA"/>
    <property type="match status" value="1"/>
</dbReference>
<proteinExistence type="inferred from homology"/>
<dbReference type="EMBL" id="CP001001">
    <property type="protein sequence ID" value="ACB23868.1"/>
    <property type="molecule type" value="Genomic_DNA"/>
</dbReference>
<dbReference type="GeneID" id="6137902"/>
<dbReference type="KEGG" id="mrd:Mrad2831_1873"/>
<evidence type="ECO:0000256" key="1">
    <source>
        <dbReference type="ARBA" id="ARBA00023002"/>
    </source>
</evidence>
<dbReference type="RefSeq" id="WP_012318854.1">
    <property type="nucleotide sequence ID" value="NC_010505.1"/>
</dbReference>
<organism evidence="6 7">
    <name type="scientific">Methylobacterium radiotolerans (strain ATCC 27329 / DSM 1819 / JCM 2831 / NBRC 15690 / NCIMB 10815 / 0-1)</name>
    <dbReference type="NCBI Taxonomy" id="426355"/>
    <lineage>
        <taxon>Bacteria</taxon>
        <taxon>Pseudomonadati</taxon>
        <taxon>Pseudomonadota</taxon>
        <taxon>Alphaproteobacteria</taxon>
        <taxon>Hyphomicrobiales</taxon>
        <taxon>Methylobacteriaceae</taxon>
        <taxon>Methylobacterium</taxon>
    </lineage>
</organism>
<feature type="active site" evidence="4">
    <location>
        <position position="69"/>
    </location>
</feature>
<dbReference type="AlphaFoldDB" id="B1LSI7"/>
<evidence type="ECO:0000256" key="3">
    <source>
        <dbReference type="ARBA" id="ARBA00048782"/>
    </source>
</evidence>
<evidence type="ECO:0000313" key="7">
    <source>
        <dbReference type="Proteomes" id="UP000006589"/>
    </source>
</evidence>
<comment type="similarity">
    <text evidence="4">Belongs to the MsrA Met sulfoxide reductase family.</text>
</comment>
<feature type="domain" description="Peptide methionine sulphoxide reductase MsrA" evidence="5">
    <location>
        <begin position="63"/>
        <end position="214"/>
    </location>
</feature>
<evidence type="ECO:0000313" key="6">
    <source>
        <dbReference type="EMBL" id="ACB23868.1"/>
    </source>
</evidence>
<protein>
    <recommendedName>
        <fullName evidence="4">Peptide methionine sulfoxide reductase MsrA</fullName>
        <shortName evidence="4">Protein-methionine-S-oxide reductase</shortName>
        <ecNumber evidence="4">1.8.4.11</ecNumber>
    </recommendedName>
    <alternativeName>
        <fullName evidence="4">Peptide-methionine (S)-S-oxide reductase</fullName>
        <shortName evidence="4">Peptide Met(O) reductase</shortName>
    </alternativeName>
</protein>
<comment type="catalytic activity">
    <reaction evidence="3 4">
        <text>[thioredoxin]-disulfide + L-methionine + H2O = L-methionine (S)-S-oxide + [thioredoxin]-dithiol</text>
        <dbReference type="Rhea" id="RHEA:19993"/>
        <dbReference type="Rhea" id="RHEA-COMP:10698"/>
        <dbReference type="Rhea" id="RHEA-COMP:10700"/>
        <dbReference type="ChEBI" id="CHEBI:15377"/>
        <dbReference type="ChEBI" id="CHEBI:29950"/>
        <dbReference type="ChEBI" id="CHEBI:50058"/>
        <dbReference type="ChEBI" id="CHEBI:57844"/>
        <dbReference type="ChEBI" id="CHEBI:58772"/>
        <dbReference type="EC" id="1.8.4.11"/>
    </reaction>
</comment>
<dbReference type="GO" id="GO:0008113">
    <property type="term" value="F:peptide-methionine (S)-S-oxide reductase activity"/>
    <property type="evidence" value="ECO:0007669"/>
    <property type="project" value="UniProtKB-UniRule"/>
</dbReference>
<dbReference type="HAMAP" id="MF_01401">
    <property type="entry name" value="MsrA"/>
    <property type="match status" value="1"/>
</dbReference>
<dbReference type="EC" id="1.8.4.11" evidence="4"/>
<dbReference type="PANTHER" id="PTHR43774:SF1">
    <property type="entry name" value="PEPTIDE METHIONINE SULFOXIDE REDUCTASE MSRA 2"/>
    <property type="match status" value="1"/>
</dbReference>
<dbReference type="PANTHER" id="PTHR43774">
    <property type="entry name" value="PEPTIDE METHIONINE SULFOXIDE REDUCTASE"/>
    <property type="match status" value="1"/>
</dbReference>
<dbReference type="OrthoDB" id="4174719at2"/>
<sequence>MALRDTVRPLSRPLARPLLGAALGLGLAGAVLLPRLPAFAEEAPRRLPEAATRSAEPPGPRVAVFAGGCFWGVQGVFQHVRGVTSAVSGYAGGTRAEADYRTVSGGGTGHAEAVSVTYDPAAIRYDELLRIFFSVALDPTQVDRQGPDAGRQYRSALFPQDADQARVARAYIAQLDGAKTYGRPVATRIEPGAAFYPAEGYHQDFMVLHPGHPYIAANDAPKLEALKHLFPERAAAQPVLVNRPPA</sequence>
<dbReference type="Pfam" id="PF01625">
    <property type="entry name" value="PMSR"/>
    <property type="match status" value="1"/>
</dbReference>
<dbReference type="Proteomes" id="UP000006589">
    <property type="component" value="Chromosome"/>
</dbReference>
<reference evidence="6 7" key="1">
    <citation type="submission" date="2008-03" db="EMBL/GenBank/DDBJ databases">
        <title>Complete sequence of chromosome of Methylobacterium radiotolerans JCM 2831.</title>
        <authorList>
            <consortium name="US DOE Joint Genome Institute"/>
            <person name="Copeland A."/>
            <person name="Lucas S."/>
            <person name="Lapidus A."/>
            <person name="Glavina del Rio T."/>
            <person name="Dalin E."/>
            <person name="Tice H."/>
            <person name="Bruce D."/>
            <person name="Goodwin L."/>
            <person name="Pitluck S."/>
            <person name="Kiss H."/>
            <person name="Brettin T."/>
            <person name="Detter J.C."/>
            <person name="Han C."/>
            <person name="Kuske C.R."/>
            <person name="Schmutz J."/>
            <person name="Larimer F."/>
            <person name="Land M."/>
            <person name="Hauser L."/>
            <person name="Kyrpides N."/>
            <person name="Mikhailova N."/>
            <person name="Marx C.J."/>
            <person name="Richardson P."/>
        </authorList>
    </citation>
    <scope>NUCLEOTIDE SEQUENCE [LARGE SCALE GENOMIC DNA]</scope>
    <source>
        <strain evidence="7">ATCC 27329 / DSM 1819 / JCM 2831 / NBRC 15690 / NCIMB 10815 / 0-1</strain>
    </source>
</reference>